<evidence type="ECO:0000256" key="3">
    <source>
        <dbReference type="SAM" id="MobiDB-lite"/>
    </source>
</evidence>
<reference evidence="5" key="2">
    <citation type="submission" date="2023-06" db="EMBL/GenBank/DDBJ databases">
        <authorList>
            <consortium name="Lawrence Berkeley National Laboratory"/>
            <person name="Haridas S."/>
            <person name="Hensen N."/>
            <person name="Bonometti L."/>
            <person name="Westerberg I."/>
            <person name="Brannstrom I.O."/>
            <person name="Guillou S."/>
            <person name="Cros-Aarteil S."/>
            <person name="Calhoun S."/>
            <person name="Kuo A."/>
            <person name="Mondo S."/>
            <person name="Pangilinan J."/>
            <person name="Riley R."/>
            <person name="Labutti K."/>
            <person name="Andreopoulos B."/>
            <person name="Lipzen A."/>
            <person name="Chen C."/>
            <person name="Yanf M."/>
            <person name="Daum C."/>
            <person name="Ng V."/>
            <person name="Clum A."/>
            <person name="Steindorff A."/>
            <person name="Ohm R."/>
            <person name="Martin F."/>
            <person name="Silar P."/>
            <person name="Natvig D."/>
            <person name="Lalanne C."/>
            <person name="Gautier V."/>
            <person name="Ament-Velasquez S.L."/>
            <person name="Kruys A."/>
            <person name="Hutchinson M.I."/>
            <person name="Powell A.J."/>
            <person name="Barry K."/>
            <person name="Miller A.N."/>
            <person name="Grigoriev I.V."/>
            <person name="Debuchy R."/>
            <person name="Gladieux P."/>
            <person name="Thoren M.H."/>
            <person name="Johannesson H."/>
        </authorList>
    </citation>
    <scope>NUCLEOTIDE SEQUENCE</scope>
    <source>
        <strain evidence="5">SMH4131-1</strain>
    </source>
</reference>
<dbReference type="PANTHER" id="PTHR15074">
    <property type="entry name" value="METHYL-CPG-BINDING PROTEIN"/>
    <property type="match status" value="1"/>
</dbReference>
<dbReference type="Gene3D" id="1.10.340.30">
    <property type="entry name" value="Hypothetical protein, domain 2"/>
    <property type="match status" value="1"/>
</dbReference>
<gene>
    <name evidence="5" type="ORF">B0T19DRAFT_70962</name>
</gene>
<dbReference type="Pfam" id="PF00730">
    <property type="entry name" value="HhH-GPD"/>
    <property type="match status" value="1"/>
</dbReference>
<reference evidence="5" key="1">
    <citation type="journal article" date="2023" name="Mol. Phylogenet. Evol.">
        <title>Genome-scale phylogeny and comparative genomics of the fungal order Sordariales.</title>
        <authorList>
            <person name="Hensen N."/>
            <person name="Bonometti L."/>
            <person name="Westerberg I."/>
            <person name="Brannstrom I.O."/>
            <person name="Guillou S."/>
            <person name="Cros-Aarteil S."/>
            <person name="Calhoun S."/>
            <person name="Haridas S."/>
            <person name="Kuo A."/>
            <person name="Mondo S."/>
            <person name="Pangilinan J."/>
            <person name="Riley R."/>
            <person name="LaButti K."/>
            <person name="Andreopoulos B."/>
            <person name="Lipzen A."/>
            <person name="Chen C."/>
            <person name="Yan M."/>
            <person name="Daum C."/>
            <person name="Ng V."/>
            <person name="Clum A."/>
            <person name="Steindorff A."/>
            <person name="Ohm R.A."/>
            <person name="Martin F."/>
            <person name="Silar P."/>
            <person name="Natvig D.O."/>
            <person name="Lalanne C."/>
            <person name="Gautier V."/>
            <person name="Ament-Velasquez S.L."/>
            <person name="Kruys A."/>
            <person name="Hutchinson M.I."/>
            <person name="Powell A.J."/>
            <person name="Barry K."/>
            <person name="Miller A.N."/>
            <person name="Grigoriev I.V."/>
            <person name="Debuchy R."/>
            <person name="Gladieux P."/>
            <person name="Hiltunen Thoren M."/>
            <person name="Johannesson H."/>
        </authorList>
    </citation>
    <scope>NUCLEOTIDE SEQUENCE</scope>
    <source>
        <strain evidence="5">SMH4131-1</strain>
    </source>
</reference>
<dbReference type="EMBL" id="JAUEPO010000001">
    <property type="protein sequence ID" value="KAK3337376.1"/>
    <property type="molecule type" value="Genomic_DNA"/>
</dbReference>
<feature type="region of interest" description="Disordered" evidence="3">
    <location>
        <begin position="213"/>
        <end position="248"/>
    </location>
</feature>
<dbReference type="GO" id="GO:0005634">
    <property type="term" value="C:nucleus"/>
    <property type="evidence" value="ECO:0007669"/>
    <property type="project" value="UniProtKB-SubCell"/>
</dbReference>
<dbReference type="InterPro" id="IPR011257">
    <property type="entry name" value="DNA_glycosylase"/>
</dbReference>
<protein>
    <recommendedName>
        <fullName evidence="4">HhH-GPD domain-containing protein</fullName>
    </recommendedName>
</protein>
<dbReference type="AlphaFoldDB" id="A0AAE0J5M2"/>
<evidence type="ECO:0000256" key="2">
    <source>
        <dbReference type="ARBA" id="ARBA00023242"/>
    </source>
</evidence>
<comment type="caution">
    <text evidence="5">The sequence shown here is derived from an EMBL/GenBank/DDBJ whole genome shotgun (WGS) entry which is preliminary data.</text>
</comment>
<organism evidence="5 6">
    <name type="scientific">Cercophora scortea</name>
    <dbReference type="NCBI Taxonomy" id="314031"/>
    <lineage>
        <taxon>Eukaryota</taxon>
        <taxon>Fungi</taxon>
        <taxon>Dikarya</taxon>
        <taxon>Ascomycota</taxon>
        <taxon>Pezizomycotina</taxon>
        <taxon>Sordariomycetes</taxon>
        <taxon>Sordariomycetidae</taxon>
        <taxon>Sordariales</taxon>
        <taxon>Lasiosphaeriaceae</taxon>
        <taxon>Cercophora</taxon>
    </lineage>
</organism>
<dbReference type="SMART" id="SM00478">
    <property type="entry name" value="ENDO3c"/>
    <property type="match status" value="1"/>
</dbReference>
<name>A0AAE0J5M2_9PEZI</name>
<dbReference type="InterPro" id="IPR045138">
    <property type="entry name" value="MeCP2/MBD4"/>
</dbReference>
<evidence type="ECO:0000256" key="1">
    <source>
        <dbReference type="ARBA" id="ARBA00004123"/>
    </source>
</evidence>
<sequence>MSQQTPTAEPMTAAMADGLLHGFDVADETAKEFLTTILISGQAPPAEVEKLLRLSLMRGIEEWDMLIECATAIRKRALVVPGSIKSHETSLLPFLGQILAGRAAYGSLDSGVKDKGEPSTKRTAKRRNKTTKGSETKPSGSVSHYWAEPGEDDGIKAISHQSMGNVAGPGCGQHVDETPEVVLHKIPLLDGDGQESNIPATNPQKRAQRSLFFDTPTPKKGQGATSQTSATTSQHKTRRPARGTVSGLPIPPLSAPHFGLIQEEMASDPFRLLVAITFLIRTSGKLAIPIFRELMNRFPTPEALAAADPAEIISLIHPLGLSAVRCAKIQKYARMWIERPPDKSRRYVVKNYPRPGDGAHVRGGQEFGPEPEGGDGRIEGGDGLPADAVAEARRMALGCAWEIGFLTQGRYALDSWRIFCRDVLLGRAEDWMGKGSHPEFQPEWMRVLPEDKELRACLRWMWMREGWEWDPLTGEREVLREELRKAVDEGRVGYDDHGCLVIVEQLSGGHTTNPEEGR</sequence>
<feature type="compositionally biased region" description="Low complexity" evidence="3">
    <location>
        <begin position="221"/>
        <end position="234"/>
    </location>
</feature>
<comment type="subcellular location">
    <subcellularLocation>
        <location evidence="1">Nucleus</location>
    </subcellularLocation>
</comment>
<dbReference type="Proteomes" id="UP001286456">
    <property type="component" value="Unassembled WGS sequence"/>
</dbReference>
<dbReference type="GO" id="GO:0006285">
    <property type="term" value="P:base-excision repair, AP site formation"/>
    <property type="evidence" value="ECO:0007669"/>
    <property type="project" value="UniProtKB-ARBA"/>
</dbReference>
<dbReference type="PANTHER" id="PTHR15074:SF0">
    <property type="entry name" value="METHYL-CPG-BINDING DOMAIN PROTEIN 4-LIKE PROTEIN"/>
    <property type="match status" value="1"/>
</dbReference>
<proteinExistence type="predicted"/>
<dbReference type="GO" id="GO:0003824">
    <property type="term" value="F:catalytic activity"/>
    <property type="evidence" value="ECO:0007669"/>
    <property type="project" value="InterPro"/>
</dbReference>
<keyword evidence="2" id="KW-0539">Nucleus</keyword>
<keyword evidence="6" id="KW-1185">Reference proteome</keyword>
<evidence type="ECO:0000259" key="4">
    <source>
        <dbReference type="SMART" id="SM00478"/>
    </source>
</evidence>
<accession>A0AAE0J5M2</accession>
<feature type="region of interest" description="Disordered" evidence="3">
    <location>
        <begin position="109"/>
        <end position="156"/>
    </location>
</feature>
<evidence type="ECO:0000313" key="6">
    <source>
        <dbReference type="Proteomes" id="UP001286456"/>
    </source>
</evidence>
<evidence type="ECO:0000313" key="5">
    <source>
        <dbReference type="EMBL" id="KAK3337376.1"/>
    </source>
</evidence>
<feature type="domain" description="HhH-GPD" evidence="4">
    <location>
        <begin position="278"/>
        <end position="466"/>
    </location>
</feature>
<dbReference type="InterPro" id="IPR003265">
    <property type="entry name" value="HhH-GPD_domain"/>
</dbReference>
<dbReference type="GO" id="GO:0003677">
    <property type="term" value="F:DNA binding"/>
    <property type="evidence" value="ECO:0007669"/>
    <property type="project" value="InterPro"/>
</dbReference>
<dbReference type="SUPFAM" id="SSF48150">
    <property type="entry name" value="DNA-glycosylase"/>
    <property type="match status" value="1"/>
</dbReference>
<feature type="compositionally biased region" description="Basic and acidic residues" evidence="3">
    <location>
        <begin position="111"/>
        <end position="120"/>
    </location>
</feature>